<dbReference type="Proteomes" id="UP000654123">
    <property type="component" value="Unassembled WGS sequence"/>
</dbReference>
<comment type="caution">
    <text evidence="2">The sequence shown here is derived from an EMBL/GenBank/DDBJ whole genome shotgun (WGS) entry which is preliminary data.</text>
</comment>
<dbReference type="EMBL" id="BMSV01000003">
    <property type="protein sequence ID" value="GGQ01393.1"/>
    <property type="molecule type" value="Genomic_DNA"/>
</dbReference>
<feature type="region of interest" description="Disordered" evidence="1">
    <location>
        <begin position="58"/>
        <end position="79"/>
    </location>
</feature>
<evidence type="ECO:0000256" key="1">
    <source>
        <dbReference type="SAM" id="MobiDB-lite"/>
    </source>
</evidence>
<proteinExistence type="predicted"/>
<evidence type="ECO:0000313" key="3">
    <source>
        <dbReference type="Proteomes" id="UP000654123"/>
    </source>
</evidence>
<keyword evidence="3" id="KW-1185">Reference proteome</keyword>
<reference evidence="2" key="1">
    <citation type="journal article" date="2014" name="Int. J. Syst. Evol. Microbiol.">
        <title>Complete genome sequence of Corynebacterium casei LMG S-19264T (=DSM 44701T), isolated from a smear-ripened cheese.</title>
        <authorList>
            <consortium name="US DOE Joint Genome Institute (JGI-PGF)"/>
            <person name="Walter F."/>
            <person name="Albersmeier A."/>
            <person name="Kalinowski J."/>
            <person name="Ruckert C."/>
        </authorList>
    </citation>
    <scope>NUCLEOTIDE SEQUENCE</scope>
    <source>
        <strain evidence="2">JCM 4335</strain>
    </source>
</reference>
<protein>
    <submittedName>
        <fullName evidence="2">Uncharacterized protein</fullName>
    </submittedName>
</protein>
<accession>A0A918B0F4</accession>
<evidence type="ECO:0000313" key="2">
    <source>
        <dbReference type="EMBL" id="GGQ01393.1"/>
    </source>
</evidence>
<sequence length="79" mass="8237">MHDKYVRRGGGCPAREVPFRALGPGDAWWGSAAGMTVPPRRGGGQASEVGRFLTEFPLSVIPPDTPPGRAATPLPAARG</sequence>
<reference evidence="2" key="2">
    <citation type="submission" date="2020-09" db="EMBL/GenBank/DDBJ databases">
        <authorList>
            <person name="Sun Q."/>
            <person name="Ohkuma M."/>
        </authorList>
    </citation>
    <scope>NUCLEOTIDE SEQUENCE</scope>
    <source>
        <strain evidence="2">JCM 4335</strain>
    </source>
</reference>
<gene>
    <name evidence="2" type="ORF">GCM10010249_19700</name>
</gene>
<dbReference type="AlphaFoldDB" id="A0A918B0F4"/>
<name>A0A918B0F4_9ACTN</name>
<organism evidence="2 3">
    <name type="scientific">Streptomyces roseolilacinus</name>
    <dbReference type="NCBI Taxonomy" id="66904"/>
    <lineage>
        <taxon>Bacteria</taxon>
        <taxon>Bacillati</taxon>
        <taxon>Actinomycetota</taxon>
        <taxon>Actinomycetes</taxon>
        <taxon>Kitasatosporales</taxon>
        <taxon>Streptomycetaceae</taxon>
        <taxon>Streptomyces</taxon>
    </lineage>
</organism>